<proteinExistence type="predicted"/>
<accession>A0A9P0HRX6</accession>
<feature type="region of interest" description="Disordered" evidence="1">
    <location>
        <begin position="1"/>
        <end position="29"/>
    </location>
</feature>
<dbReference type="Proteomes" id="UP001152798">
    <property type="component" value="Chromosome 7"/>
</dbReference>
<evidence type="ECO:0000313" key="2">
    <source>
        <dbReference type="EMBL" id="CAH1407911.1"/>
    </source>
</evidence>
<reference evidence="2" key="1">
    <citation type="submission" date="2022-01" db="EMBL/GenBank/DDBJ databases">
        <authorList>
            <person name="King R."/>
        </authorList>
    </citation>
    <scope>NUCLEOTIDE SEQUENCE</scope>
</reference>
<feature type="compositionally biased region" description="Basic and acidic residues" evidence="1">
    <location>
        <begin position="1"/>
        <end position="10"/>
    </location>
</feature>
<gene>
    <name evidence="2" type="ORF">NEZAVI_LOCUS15532</name>
</gene>
<evidence type="ECO:0000313" key="3">
    <source>
        <dbReference type="Proteomes" id="UP001152798"/>
    </source>
</evidence>
<sequence>MEYNHREQRYSRTIPADLSDGSGTHLTGTEPNLNTGYLGRGLKKQSRAFSKILIIFFSGPHPRCDQFYPTVTEAL</sequence>
<name>A0A9P0HRX6_NEZVI</name>
<dbReference type="AlphaFoldDB" id="A0A9P0HRX6"/>
<dbReference type="EMBL" id="OV725083">
    <property type="protein sequence ID" value="CAH1407911.1"/>
    <property type="molecule type" value="Genomic_DNA"/>
</dbReference>
<keyword evidence="3" id="KW-1185">Reference proteome</keyword>
<protein>
    <submittedName>
        <fullName evidence="2">Uncharacterized protein</fullName>
    </submittedName>
</protein>
<organism evidence="2 3">
    <name type="scientific">Nezara viridula</name>
    <name type="common">Southern green stink bug</name>
    <name type="synonym">Cimex viridulus</name>
    <dbReference type="NCBI Taxonomy" id="85310"/>
    <lineage>
        <taxon>Eukaryota</taxon>
        <taxon>Metazoa</taxon>
        <taxon>Ecdysozoa</taxon>
        <taxon>Arthropoda</taxon>
        <taxon>Hexapoda</taxon>
        <taxon>Insecta</taxon>
        <taxon>Pterygota</taxon>
        <taxon>Neoptera</taxon>
        <taxon>Paraneoptera</taxon>
        <taxon>Hemiptera</taxon>
        <taxon>Heteroptera</taxon>
        <taxon>Panheteroptera</taxon>
        <taxon>Pentatomomorpha</taxon>
        <taxon>Pentatomoidea</taxon>
        <taxon>Pentatomidae</taxon>
        <taxon>Pentatominae</taxon>
        <taxon>Nezara</taxon>
    </lineage>
</organism>
<evidence type="ECO:0000256" key="1">
    <source>
        <dbReference type="SAM" id="MobiDB-lite"/>
    </source>
</evidence>